<evidence type="ECO:0000259" key="5">
    <source>
        <dbReference type="PROSITE" id="PS00028"/>
    </source>
</evidence>
<keyword evidence="1" id="KW-0808">Transferase</keyword>
<keyword evidence="2" id="KW-0547">Nucleotide-binding</keyword>
<dbReference type="SUPFAM" id="SSF52540">
    <property type="entry name" value="P-loop containing nucleoside triphosphate hydrolases"/>
    <property type="match status" value="1"/>
</dbReference>
<dbReference type="PANTHER" id="PTHR23359">
    <property type="entry name" value="NUCLEOTIDE KINASE"/>
    <property type="match status" value="1"/>
</dbReference>
<dbReference type="Gene3D" id="3.40.50.300">
    <property type="entry name" value="P-loop containing nucleotide triphosphate hydrolases"/>
    <property type="match status" value="2"/>
</dbReference>
<feature type="region of interest" description="Disordered" evidence="4">
    <location>
        <begin position="55"/>
        <end position="78"/>
    </location>
</feature>
<dbReference type="AlphaFoldDB" id="A0A183T1L5"/>
<dbReference type="GO" id="GO:0019205">
    <property type="term" value="F:nucleobase-containing compound kinase activity"/>
    <property type="evidence" value="ECO:0007669"/>
    <property type="project" value="InterPro"/>
</dbReference>
<feature type="compositionally biased region" description="Acidic residues" evidence="4">
    <location>
        <begin position="231"/>
        <end position="265"/>
    </location>
</feature>
<dbReference type="InterPro" id="IPR013087">
    <property type="entry name" value="Znf_C2H2_type"/>
</dbReference>
<evidence type="ECO:0000256" key="4">
    <source>
        <dbReference type="SAM" id="MobiDB-lite"/>
    </source>
</evidence>
<proteinExistence type="predicted"/>
<protein>
    <submittedName>
        <fullName evidence="6">C2H2-type domain-containing protein</fullName>
    </submittedName>
</protein>
<dbReference type="WBParaSite" id="SSLN_0001076601-mRNA-1">
    <property type="protein sequence ID" value="SSLN_0001076601-mRNA-1"/>
    <property type="gene ID" value="SSLN_0001076601"/>
</dbReference>
<reference evidence="6" key="1">
    <citation type="submission" date="2016-06" db="UniProtKB">
        <authorList>
            <consortium name="WormBaseParasite"/>
        </authorList>
    </citation>
    <scope>IDENTIFICATION</scope>
</reference>
<dbReference type="Pfam" id="PF00406">
    <property type="entry name" value="ADK"/>
    <property type="match status" value="1"/>
</dbReference>
<name>A0A183T1L5_SCHSO</name>
<evidence type="ECO:0000256" key="3">
    <source>
        <dbReference type="ARBA" id="ARBA00022777"/>
    </source>
</evidence>
<evidence type="ECO:0000256" key="2">
    <source>
        <dbReference type="ARBA" id="ARBA00022741"/>
    </source>
</evidence>
<keyword evidence="3" id="KW-0418">Kinase</keyword>
<dbReference type="GO" id="GO:0005524">
    <property type="term" value="F:ATP binding"/>
    <property type="evidence" value="ECO:0007669"/>
    <property type="project" value="InterPro"/>
</dbReference>
<sequence>LATRLNLIHISFPQLLQDIMLAKLHRNVGAQYADDKPIPLRVMPDLEEAVAKALAARENPDGEEAEPEPAGNAEPEDLPEIPLNAHEQAIRSHLQDDEELPRESLDLILKKFWTTEPYMSSGIILEGFPRNGEDVTYMQESNLFPDLCIAFMAEAEDIMPRLLPPRLVKWKIKQARIEANKKIEIEWKKAKRMKLYEARKKQILTEIAVKRKAKLAEMREKAKSPRSKSGDDDEEEEEPEEADDEDNILDEEEEEMEIESEETEAEAIERFTEEITEQLETETASAEEVLESLTEIRVPHVTVKAADSITRVRFRLIKRIKSMIVNRQALFERVYPLKPLEAERLVSSGFKHLSAFGKWCPVTWQSQSACRLPVTPVLSPLQHSRVKTTALGPLPGTPLLELGAPKKRPTCAAVFREYVFWFQTPADRKKFMENPLIYLQHKTLPLTHQPLRLAVIGAPKSGKTELAKRIAKELGIVHLTAPAAVNWILKSPSHQRTFLVKKIRDCIRGGNQIYDCLTAGAINVALMTPLAQSRGYVLDGFPVTSEQAERLFDLNVRPILLIDLIARDSRDQVELVSRAMADAEKALVALLPQAREGTADEEEEEMVEGEEAKIQTLEQRFGIPPLEADVIQTQTLKQLALAEADKARKSWFKQHTGKAASIAELAITPQEFEKRLSEFGYYCPVRLADEAELFDTADEVTCPQEIRLPVPSDKLDSALSSIIQPCLQHKVGETDEEAENIKLCPTVYSEFRFGVEYKGKYYRVAGPEELAKFLANPDKYLPPAAPRKLPPPEEIPKRLVVDSDLFSRDQFPAQLCLRGYCSVCFQRSGLRYEGLVVGRKEFKAVLNGQLYAFCKRECLMEFLHKPWLYAHLRLPHKLPPAICPLSVRDLPLPGYLEQTVAYALRTALAICAQFRPKFPFISPRRSALIYTALQLKALNPQSPELLRKRAKQRVENFEESCRLIEQLAAIMPVRFVNERDRSRELSTRLQRFLALRGKQDTADAWMEPVG</sequence>
<dbReference type="InterPro" id="IPR027417">
    <property type="entry name" value="P-loop_NTPase"/>
</dbReference>
<organism evidence="6">
    <name type="scientific">Schistocephalus solidus</name>
    <name type="common">Tapeworm</name>
    <dbReference type="NCBI Taxonomy" id="70667"/>
    <lineage>
        <taxon>Eukaryota</taxon>
        <taxon>Metazoa</taxon>
        <taxon>Spiralia</taxon>
        <taxon>Lophotrochozoa</taxon>
        <taxon>Platyhelminthes</taxon>
        <taxon>Cestoda</taxon>
        <taxon>Eucestoda</taxon>
        <taxon>Diphyllobothriidea</taxon>
        <taxon>Diphyllobothriidae</taxon>
        <taxon>Schistocephalus</taxon>
    </lineage>
</organism>
<evidence type="ECO:0000313" key="6">
    <source>
        <dbReference type="WBParaSite" id="SSLN_0001076601-mRNA-1"/>
    </source>
</evidence>
<dbReference type="PROSITE" id="PS00028">
    <property type="entry name" value="ZINC_FINGER_C2H2_1"/>
    <property type="match status" value="1"/>
</dbReference>
<evidence type="ECO:0000256" key="1">
    <source>
        <dbReference type="ARBA" id="ARBA00022679"/>
    </source>
</evidence>
<dbReference type="GO" id="GO:0006139">
    <property type="term" value="P:nucleobase-containing compound metabolic process"/>
    <property type="evidence" value="ECO:0007669"/>
    <property type="project" value="InterPro"/>
</dbReference>
<feature type="region of interest" description="Disordered" evidence="4">
    <location>
        <begin position="218"/>
        <end position="265"/>
    </location>
</feature>
<accession>A0A183T1L5</accession>
<dbReference type="InterPro" id="IPR000850">
    <property type="entry name" value="Adenylat/UMP-CMP_kin"/>
</dbReference>
<feature type="domain" description="C2H2-type" evidence="5">
    <location>
        <begin position="854"/>
        <end position="876"/>
    </location>
</feature>